<keyword evidence="14" id="KW-1185">Reference proteome</keyword>
<feature type="domain" description="Helicase ATP-binding" evidence="10">
    <location>
        <begin position="120"/>
        <end position="295"/>
    </location>
</feature>
<dbReference type="EMBL" id="JALJAT010000005">
    <property type="protein sequence ID" value="KAK4469399.1"/>
    <property type="molecule type" value="Genomic_DNA"/>
</dbReference>
<dbReference type="AlphaFoldDB" id="A0AAE1Z9S2"/>
<evidence type="ECO:0000259" key="11">
    <source>
        <dbReference type="PROSITE" id="PS51194"/>
    </source>
</evidence>
<keyword evidence="5 8" id="KW-0067">ATP-binding</keyword>
<dbReference type="EC" id="3.6.4.13" evidence="1"/>
<evidence type="ECO:0000256" key="1">
    <source>
        <dbReference type="ARBA" id="ARBA00012552"/>
    </source>
</evidence>
<dbReference type="FunFam" id="3.40.50.300:FF:000079">
    <property type="entry name" value="probable ATP-dependent RNA helicase DDX17"/>
    <property type="match status" value="1"/>
</dbReference>
<evidence type="ECO:0000313" key="14">
    <source>
        <dbReference type="Proteomes" id="UP001292079"/>
    </source>
</evidence>
<dbReference type="Gene3D" id="3.40.50.300">
    <property type="entry name" value="P-loop containing nucleotide triphosphate hydrolases"/>
    <property type="match status" value="2"/>
</dbReference>
<accession>A0AAE1Z9S2</accession>
<evidence type="ECO:0000256" key="2">
    <source>
        <dbReference type="ARBA" id="ARBA00022741"/>
    </source>
</evidence>
<feature type="region of interest" description="Disordered" evidence="9">
    <location>
        <begin position="533"/>
        <end position="565"/>
    </location>
</feature>
<protein>
    <recommendedName>
        <fullName evidence="1">RNA helicase</fullName>
        <ecNumber evidence="1">3.6.4.13</ecNumber>
    </recommendedName>
</protein>
<sequence length="768" mass="85243">MSRGVSRFHSSHSPVRGWSSFTQHSKRGKLEMDMDFADPDWKSTELPKFEKKFYQEHPLSTSRSEVEVEAFRKKYKMSLSGRDVPRPVLSFNELSVPDYILSVIAKNGWQLPTPIQSQGWPMALSGRDVVGIAQTGSGKTATFLLPAVIHIMAQPRLLRNEGPICLVLVPTRELAQQVLSVAKEFADAASLRAICLYGGSAKGTQLREMQKGGEICIATPGRLIDFIRVQRNLLSRVTYLVLDEADRMLDMGFEPQIRKILSHVRPDRQTLMWSATWPREVQTLAREFLTDYIQVNIGSVSLHANPNITQIVEIIDDWRKEQRLVELLSSFGRSRTLVFVETKRRTDQLTNSLRRRGFYVEAMHGGKQQRDRELTLASFKSGRMNILIATDVASRGLDIDNIEYVVNFDFPNQTEDYIHRIGRTARSDKRGTAFTFFTYKNARQARDLIEILDEANQEITPELIQLAGMSSYLRKSGPLKKNPPAFQQKPPGRITGFGNSSSSFPSQDIRTANSGVSYQNGSSVMNKVNSPAENSHLPTSQFPTTFNSTTSDQSIGGRKPSLSSQVPTYGGLPPPIPVHDTRVESSLLKASTDSCISLPVNETGKWDRRVAITEKVSSVLTAPIPVVQNSSAVNETSDQQWSTNQWGASKNQVQSHWNPSIADSMSASGSFSQRSAGQTPKRPTLMDPSASHVSLINPSNDIPVSGIRPRVTMNKLSGPLTNVPQYVQPWPGFAPSPYSYAAPPPTATDMSATSNWGSGWAPNFHGGY</sequence>
<evidence type="ECO:0000259" key="10">
    <source>
        <dbReference type="PROSITE" id="PS51192"/>
    </source>
</evidence>
<feature type="domain" description="DEAD-box RNA helicase Q" evidence="12">
    <location>
        <begin position="89"/>
        <end position="117"/>
    </location>
</feature>
<dbReference type="GO" id="GO:0003724">
    <property type="term" value="F:RNA helicase activity"/>
    <property type="evidence" value="ECO:0007669"/>
    <property type="project" value="UniProtKB-EC"/>
</dbReference>
<dbReference type="PROSITE" id="PS51192">
    <property type="entry name" value="HELICASE_ATP_BIND_1"/>
    <property type="match status" value="1"/>
</dbReference>
<dbReference type="PROSITE" id="PS51195">
    <property type="entry name" value="Q_MOTIF"/>
    <property type="match status" value="1"/>
</dbReference>
<evidence type="ECO:0000256" key="4">
    <source>
        <dbReference type="ARBA" id="ARBA00022806"/>
    </source>
</evidence>
<dbReference type="InterPro" id="IPR014014">
    <property type="entry name" value="RNA_helicase_DEAD_Q_motif"/>
</dbReference>
<evidence type="ECO:0000256" key="5">
    <source>
        <dbReference type="ARBA" id="ARBA00022840"/>
    </source>
</evidence>
<feature type="compositionally biased region" description="Polar residues" evidence="9">
    <location>
        <begin position="691"/>
        <end position="701"/>
    </location>
</feature>
<dbReference type="InterPro" id="IPR014001">
    <property type="entry name" value="Helicase_ATP-bd"/>
</dbReference>
<dbReference type="SMART" id="SM00487">
    <property type="entry name" value="DEXDc"/>
    <property type="match status" value="1"/>
</dbReference>
<comment type="similarity">
    <text evidence="8">Belongs to the DEAD box helicase family.</text>
</comment>
<dbReference type="SMART" id="SM00490">
    <property type="entry name" value="HELICc"/>
    <property type="match status" value="1"/>
</dbReference>
<dbReference type="GO" id="GO:0003676">
    <property type="term" value="F:nucleic acid binding"/>
    <property type="evidence" value="ECO:0007669"/>
    <property type="project" value="InterPro"/>
</dbReference>
<proteinExistence type="inferred from homology"/>
<feature type="compositionally biased region" description="Polar residues" evidence="9">
    <location>
        <begin position="631"/>
        <end position="678"/>
    </location>
</feature>
<dbReference type="Proteomes" id="UP001292079">
    <property type="component" value="Unassembled WGS sequence"/>
</dbReference>
<evidence type="ECO:0000256" key="6">
    <source>
        <dbReference type="ARBA" id="ARBA00047984"/>
    </source>
</evidence>
<reference evidence="13" key="2">
    <citation type="journal article" date="2023" name="Infect Dis Poverty">
        <title>Chromosome-scale genome of the human blood fluke Schistosoma mekongi and its implications for public health.</title>
        <authorList>
            <person name="Zhou M."/>
            <person name="Xu L."/>
            <person name="Xu D."/>
            <person name="Chen W."/>
            <person name="Khan J."/>
            <person name="Hu Y."/>
            <person name="Huang H."/>
            <person name="Wei H."/>
            <person name="Zhang Y."/>
            <person name="Chusongsang P."/>
            <person name="Tanasarnprasert K."/>
            <person name="Hu X."/>
            <person name="Limpanont Y."/>
            <person name="Lv Z."/>
        </authorList>
    </citation>
    <scope>NUCLEOTIDE SEQUENCE</scope>
    <source>
        <strain evidence="13">LV_2022a</strain>
    </source>
</reference>
<gene>
    <name evidence="13" type="ORF">MN116_006955</name>
</gene>
<feature type="region of interest" description="Disordered" evidence="9">
    <location>
        <begin position="1"/>
        <end position="20"/>
    </location>
</feature>
<dbReference type="PANTHER" id="PTHR47958">
    <property type="entry name" value="ATP-DEPENDENT RNA HELICASE DBP3"/>
    <property type="match status" value="1"/>
</dbReference>
<keyword evidence="2 8" id="KW-0547">Nucleotide-binding</keyword>
<dbReference type="PROSITE" id="PS00039">
    <property type="entry name" value="DEAD_ATP_HELICASE"/>
    <property type="match status" value="1"/>
</dbReference>
<dbReference type="CDD" id="cd18787">
    <property type="entry name" value="SF2_C_DEAD"/>
    <property type="match status" value="1"/>
</dbReference>
<reference evidence="13" key="1">
    <citation type="submission" date="2022-04" db="EMBL/GenBank/DDBJ databases">
        <authorList>
            <person name="Xu L."/>
            <person name="Lv Z."/>
        </authorList>
    </citation>
    <scope>NUCLEOTIDE SEQUENCE</scope>
    <source>
        <strain evidence="13">LV_2022a</strain>
    </source>
</reference>
<evidence type="ECO:0000256" key="8">
    <source>
        <dbReference type="RuleBase" id="RU000492"/>
    </source>
</evidence>
<evidence type="ECO:0000256" key="7">
    <source>
        <dbReference type="PROSITE-ProRule" id="PRU00552"/>
    </source>
</evidence>
<dbReference type="SUPFAM" id="SSF52540">
    <property type="entry name" value="P-loop containing nucleoside triphosphate hydrolases"/>
    <property type="match status" value="1"/>
</dbReference>
<dbReference type="Pfam" id="PF00270">
    <property type="entry name" value="DEAD"/>
    <property type="match status" value="1"/>
</dbReference>
<evidence type="ECO:0000313" key="13">
    <source>
        <dbReference type="EMBL" id="KAK4469399.1"/>
    </source>
</evidence>
<organism evidence="13 14">
    <name type="scientific">Schistosoma mekongi</name>
    <name type="common">Parasitic worm</name>
    <dbReference type="NCBI Taxonomy" id="38744"/>
    <lineage>
        <taxon>Eukaryota</taxon>
        <taxon>Metazoa</taxon>
        <taxon>Spiralia</taxon>
        <taxon>Lophotrochozoa</taxon>
        <taxon>Platyhelminthes</taxon>
        <taxon>Trematoda</taxon>
        <taxon>Digenea</taxon>
        <taxon>Strigeidida</taxon>
        <taxon>Schistosomatoidea</taxon>
        <taxon>Schistosomatidae</taxon>
        <taxon>Schistosoma</taxon>
    </lineage>
</organism>
<comment type="catalytic activity">
    <reaction evidence="6">
        <text>ATP + H2O = ADP + phosphate + H(+)</text>
        <dbReference type="Rhea" id="RHEA:13065"/>
        <dbReference type="ChEBI" id="CHEBI:15377"/>
        <dbReference type="ChEBI" id="CHEBI:15378"/>
        <dbReference type="ChEBI" id="CHEBI:30616"/>
        <dbReference type="ChEBI" id="CHEBI:43474"/>
        <dbReference type="ChEBI" id="CHEBI:456216"/>
        <dbReference type="EC" id="3.6.4.13"/>
    </reaction>
</comment>
<dbReference type="CDD" id="cd17966">
    <property type="entry name" value="DEADc_DDX5_DDX17"/>
    <property type="match status" value="1"/>
</dbReference>
<evidence type="ECO:0000259" key="12">
    <source>
        <dbReference type="PROSITE" id="PS51195"/>
    </source>
</evidence>
<dbReference type="InterPro" id="IPR027417">
    <property type="entry name" value="P-loop_NTPase"/>
</dbReference>
<evidence type="ECO:0000256" key="3">
    <source>
        <dbReference type="ARBA" id="ARBA00022801"/>
    </source>
</evidence>
<feature type="region of interest" description="Disordered" evidence="9">
    <location>
        <begin position="631"/>
        <end position="701"/>
    </location>
</feature>
<dbReference type="InterPro" id="IPR001650">
    <property type="entry name" value="Helicase_C-like"/>
</dbReference>
<dbReference type="PROSITE" id="PS51194">
    <property type="entry name" value="HELICASE_CTER"/>
    <property type="match status" value="1"/>
</dbReference>
<feature type="compositionally biased region" description="Polar residues" evidence="9">
    <location>
        <begin position="533"/>
        <end position="554"/>
    </location>
</feature>
<dbReference type="GO" id="GO:0005524">
    <property type="term" value="F:ATP binding"/>
    <property type="evidence" value="ECO:0007669"/>
    <property type="project" value="UniProtKB-KW"/>
</dbReference>
<dbReference type="Pfam" id="PF00271">
    <property type="entry name" value="Helicase_C"/>
    <property type="match status" value="1"/>
</dbReference>
<name>A0AAE1Z9S2_SCHME</name>
<dbReference type="InterPro" id="IPR000629">
    <property type="entry name" value="RNA-helicase_DEAD-box_CS"/>
</dbReference>
<evidence type="ECO:0000256" key="9">
    <source>
        <dbReference type="SAM" id="MobiDB-lite"/>
    </source>
</evidence>
<keyword evidence="3 8" id="KW-0378">Hydrolase</keyword>
<feature type="domain" description="Helicase C-terminal" evidence="11">
    <location>
        <begin position="310"/>
        <end position="467"/>
    </location>
</feature>
<dbReference type="InterPro" id="IPR011545">
    <property type="entry name" value="DEAD/DEAH_box_helicase_dom"/>
</dbReference>
<keyword evidence="4 8" id="KW-0347">Helicase</keyword>
<feature type="short sequence motif" description="Q motif" evidence="7">
    <location>
        <begin position="89"/>
        <end position="117"/>
    </location>
</feature>
<dbReference type="FunFam" id="3.40.50.300:FF:000008">
    <property type="entry name" value="ATP-dependent RNA helicase RhlB"/>
    <property type="match status" value="1"/>
</dbReference>
<dbReference type="GO" id="GO:0016787">
    <property type="term" value="F:hydrolase activity"/>
    <property type="evidence" value="ECO:0007669"/>
    <property type="project" value="UniProtKB-KW"/>
</dbReference>
<comment type="caution">
    <text evidence="13">The sequence shown here is derived from an EMBL/GenBank/DDBJ whole genome shotgun (WGS) entry which is preliminary data.</text>
</comment>